<feature type="non-terminal residue" evidence="2">
    <location>
        <position position="102"/>
    </location>
</feature>
<feature type="non-terminal residue" evidence="2">
    <location>
        <position position="1"/>
    </location>
</feature>
<reference evidence="2 3" key="1">
    <citation type="submission" date="2024-02" db="EMBL/GenBank/DDBJ databases">
        <authorList>
            <person name="Chen Y."/>
            <person name="Shah S."/>
            <person name="Dougan E. K."/>
            <person name="Thang M."/>
            <person name="Chan C."/>
        </authorList>
    </citation>
    <scope>NUCLEOTIDE SEQUENCE [LARGE SCALE GENOMIC DNA]</scope>
</reference>
<feature type="region of interest" description="Disordered" evidence="1">
    <location>
        <begin position="66"/>
        <end position="87"/>
    </location>
</feature>
<name>A0ABP0JVL9_9DINO</name>
<evidence type="ECO:0000313" key="3">
    <source>
        <dbReference type="Proteomes" id="UP001642484"/>
    </source>
</evidence>
<accession>A0ABP0JVL9</accession>
<dbReference type="SUPFAM" id="SSF50985">
    <property type="entry name" value="RCC1/BLIP-II"/>
    <property type="match status" value="1"/>
</dbReference>
<organism evidence="2 3">
    <name type="scientific">Durusdinium trenchii</name>
    <dbReference type="NCBI Taxonomy" id="1381693"/>
    <lineage>
        <taxon>Eukaryota</taxon>
        <taxon>Sar</taxon>
        <taxon>Alveolata</taxon>
        <taxon>Dinophyceae</taxon>
        <taxon>Suessiales</taxon>
        <taxon>Symbiodiniaceae</taxon>
        <taxon>Durusdinium</taxon>
    </lineage>
</organism>
<sequence>DGSVVSWGMREFGSDSYEVRDLLYDVRHVEASYGAFAALCGAEGRVVTWGNPLYGGSRRGTLKTRGDLGSSGVWRRQPKGAGAAPPRRGALRVLRRLRRRLP</sequence>
<dbReference type="Gene3D" id="2.130.10.30">
    <property type="entry name" value="Regulator of chromosome condensation 1/beta-lactamase-inhibitor protein II"/>
    <property type="match status" value="1"/>
</dbReference>
<gene>
    <name evidence="2" type="ORF">CCMP2556_LOCUS13200</name>
</gene>
<evidence type="ECO:0000256" key="1">
    <source>
        <dbReference type="SAM" id="MobiDB-lite"/>
    </source>
</evidence>
<dbReference type="EMBL" id="CAXAMN010006601">
    <property type="protein sequence ID" value="CAK9018275.1"/>
    <property type="molecule type" value="Genomic_DNA"/>
</dbReference>
<protein>
    <submittedName>
        <fullName evidence="2">Uncharacterized protein</fullName>
    </submittedName>
</protein>
<keyword evidence="3" id="KW-1185">Reference proteome</keyword>
<dbReference type="Proteomes" id="UP001642484">
    <property type="component" value="Unassembled WGS sequence"/>
</dbReference>
<dbReference type="InterPro" id="IPR009091">
    <property type="entry name" value="RCC1/BLIP-II"/>
</dbReference>
<evidence type="ECO:0000313" key="2">
    <source>
        <dbReference type="EMBL" id="CAK9018275.1"/>
    </source>
</evidence>
<comment type="caution">
    <text evidence="2">The sequence shown here is derived from an EMBL/GenBank/DDBJ whole genome shotgun (WGS) entry which is preliminary data.</text>
</comment>
<proteinExistence type="predicted"/>